<comment type="caution">
    <text evidence="3">The sequence shown here is derived from an EMBL/GenBank/DDBJ whole genome shotgun (WGS) entry which is preliminary data.</text>
</comment>
<feature type="compositionally biased region" description="Polar residues" evidence="1">
    <location>
        <begin position="139"/>
        <end position="148"/>
    </location>
</feature>
<feature type="region of interest" description="Disordered" evidence="1">
    <location>
        <begin position="129"/>
        <end position="162"/>
    </location>
</feature>
<reference evidence="3" key="1">
    <citation type="submission" date="2020-08" db="EMBL/GenBank/DDBJ databases">
        <title>Multicomponent nature underlies the extraordinary mechanical properties of spider dragline silk.</title>
        <authorList>
            <person name="Kono N."/>
            <person name="Nakamura H."/>
            <person name="Mori M."/>
            <person name="Yoshida Y."/>
            <person name="Ohtoshi R."/>
            <person name="Malay A.D."/>
            <person name="Moran D.A.P."/>
            <person name="Tomita M."/>
            <person name="Numata K."/>
            <person name="Arakawa K."/>
        </authorList>
    </citation>
    <scope>NUCLEOTIDE SEQUENCE</scope>
</reference>
<organism evidence="3 4">
    <name type="scientific">Nephila pilipes</name>
    <name type="common">Giant wood spider</name>
    <name type="synonym">Nephila maculata</name>
    <dbReference type="NCBI Taxonomy" id="299642"/>
    <lineage>
        <taxon>Eukaryota</taxon>
        <taxon>Metazoa</taxon>
        <taxon>Ecdysozoa</taxon>
        <taxon>Arthropoda</taxon>
        <taxon>Chelicerata</taxon>
        <taxon>Arachnida</taxon>
        <taxon>Araneae</taxon>
        <taxon>Araneomorphae</taxon>
        <taxon>Entelegynae</taxon>
        <taxon>Araneoidea</taxon>
        <taxon>Nephilidae</taxon>
        <taxon>Nephila</taxon>
    </lineage>
</organism>
<protein>
    <submittedName>
        <fullName evidence="3">Uncharacterized protein</fullName>
    </submittedName>
</protein>
<keyword evidence="2" id="KW-0812">Transmembrane</keyword>
<evidence type="ECO:0000256" key="2">
    <source>
        <dbReference type="SAM" id="Phobius"/>
    </source>
</evidence>
<evidence type="ECO:0000256" key="1">
    <source>
        <dbReference type="SAM" id="MobiDB-lite"/>
    </source>
</evidence>
<dbReference type="EMBL" id="BMAW01085295">
    <property type="protein sequence ID" value="GFU42247.1"/>
    <property type="molecule type" value="Genomic_DNA"/>
</dbReference>
<gene>
    <name evidence="3" type="ORF">NPIL_517481</name>
</gene>
<evidence type="ECO:0000313" key="4">
    <source>
        <dbReference type="Proteomes" id="UP000887013"/>
    </source>
</evidence>
<name>A0A8X6QX62_NEPPI</name>
<keyword evidence="4" id="KW-1185">Reference proteome</keyword>
<keyword evidence="2" id="KW-0472">Membrane</keyword>
<sequence length="162" mass="18388">MPRDENVRTIPSIDSSWATSYDTLQTKQSSQCKMTVCNVLIIVYIFGAVMLVICPDQYYPLRKIGASMLGAIFVFGMAYFLYKTLGVPRKSRKVFRSIHLTKRKRTGRKHQQAMGTTATHNLIPETSEVHKAHVDRSNRQSTTASLGWTRTRRKSRVAPASH</sequence>
<dbReference type="Proteomes" id="UP000887013">
    <property type="component" value="Unassembled WGS sequence"/>
</dbReference>
<feature type="transmembrane region" description="Helical" evidence="2">
    <location>
        <begin position="64"/>
        <end position="82"/>
    </location>
</feature>
<dbReference type="AlphaFoldDB" id="A0A8X6QX62"/>
<evidence type="ECO:0000313" key="3">
    <source>
        <dbReference type="EMBL" id="GFU42247.1"/>
    </source>
</evidence>
<feature type="transmembrane region" description="Helical" evidence="2">
    <location>
        <begin position="36"/>
        <end position="58"/>
    </location>
</feature>
<proteinExistence type="predicted"/>
<keyword evidence="2" id="KW-1133">Transmembrane helix</keyword>
<accession>A0A8X6QX62</accession>
<feature type="compositionally biased region" description="Basic and acidic residues" evidence="1">
    <location>
        <begin position="129"/>
        <end position="138"/>
    </location>
</feature>